<dbReference type="Gene3D" id="1.10.238.10">
    <property type="entry name" value="EF-hand"/>
    <property type="match status" value="2"/>
</dbReference>
<dbReference type="SUPFAM" id="SSF47473">
    <property type="entry name" value="EF-hand"/>
    <property type="match status" value="1"/>
</dbReference>
<dbReference type="PANTHER" id="PTHR20875:SF7">
    <property type="entry name" value="EF-HAND DOMAIN-CONTAINING PROTEIN"/>
    <property type="match status" value="1"/>
</dbReference>
<accession>V9LAF3</accession>
<protein>
    <submittedName>
        <fullName evidence="1">EF-hand calcium-binding domain-containing protein 6-like protein</fullName>
    </submittedName>
</protein>
<evidence type="ECO:0000313" key="1">
    <source>
        <dbReference type="EMBL" id="AFP08636.1"/>
    </source>
</evidence>
<dbReference type="AlphaFoldDB" id="V9LAF3"/>
<dbReference type="EMBL" id="JW876119">
    <property type="protein sequence ID" value="AFP08636.1"/>
    <property type="molecule type" value="mRNA"/>
</dbReference>
<dbReference type="InterPro" id="IPR052603">
    <property type="entry name" value="EFCB6"/>
</dbReference>
<feature type="non-terminal residue" evidence="1">
    <location>
        <position position="298"/>
    </location>
</feature>
<dbReference type="PANTHER" id="PTHR20875">
    <property type="entry name" value="EF-HAND CALCIUM-BINDING DOMAIN-CONTAINING PROTEIN 6-RELATED"/>
    <property type="match status" value="1"/>
</dbReference>
<proteinExistence type="evidence at transcript level"/>
<sequence length="298" mass="34910">AAKSKQKTSNSVINFDDDVIKIFKVKLDEACMIILHEFAKYDKQETCQISKTAFRHALANLRNPMYAMDLEHLLARFNLKSRDGLVDYLKFVEKLQSRSNLSLFNKMLPKLNHRLYADGENPRVYKDGLTASEAEVCLLKQCHRLFLQLLTAFRKADISDHETVSYHEFKEILEKLFQIQLTKDQLDTIVNKAGYLENNLVDYPKFLLLFQDRPSTCELKEEVARFSLRLKDQNIRVDRIRYIERFGGDLARYSHAQKQRPLQELRTIVHNLLQRKLRSFCKVFVNVCKNDACTADIE</sequence>
<name>V9LAF3_CALMI</name>
<feature type="non-terminal residue" evidence="1">
    <location>
        <position position="1"/>
    </location>
</feature>
<dbReference type="InterPro" id="IPR011992">
    <property type="entry name" value="EF-hand-dom_pair"/>
</dbReference>
<organism evidence="1">
    <name type="scientific">Callorhinchus milii</name>
    <name type="common">Ghost shark</name>
    <dbReference type="NCBI Taxonomy" id="7868"/>
    <lineage>
        <taxon>Eukaryota</taxon>
        <taxon>Metazoa</taxon>
        <taxon>Chordata</taxon>
        <taxon>Craniata</taxon>
        <taxon>Vertebrata</taxon>
        <taxon>Chondrichthyes</taxon>
        <taxon>Holocephali</taxon>
        <taxon>Chimaeriformes</taxon>
        <taxon>Callorhinchidae</taxon>
        <taxon>Callorhinchus</taxon>
    </lineage>
</organism>
<reference evidence="1" key="1">
    <citation type="journal article" date="2014" name="Nature">
        <title>Elephant shark genome provides unique insights into gnathostome evolution.</title>
        <authorList>
            <consortium name="International Elephant Shark Genome Sequencing Consortium"/>
            <person name="Venkatesh B."/>
            <person name="Lee A.P."/>
            <person name="Ravi V."/>
            <person name="Maurya A.K."/>
            <person name="Lian M.M."/>
            <person name="Swann J.B."/>
            <person name="Ohta Y."/>
            <person name="Flajnik M.F."/>
            <person name="Sutoh Y."/>
            <person name="Kasahara M."/>
            <person name="Hoon S."/>
            <person name="Gangu V."/>
            <person name="Roy S.W."/>
            <person name="Irimia M."/>
            <person name="Korzh V."/>
            <person name="Kondrychyn I."/>
            <person name="Lim Z.W."/>
            <person name="Tay B.H."/>
            <person name="Tohari S."/>
            <person name="Kong K.W."/>
            <person name="Ho S."/>
            <person name="Lorente-Galdos B."/>
            <person name="Quilez J."/>
            <person name="Marques-Bonet T."/>
            <person name="Raney B.J."/>
            <person name="Ingham P.W."/>
            <person name="Tay A."/>
            <person name="Hillier L.W."/>
            <person name="Minx P."/>
            <person name="Boehm T."/>
            <person name="Wilson R.K."/>
            <person name="Brenner S."/>
            <person name="Warren W.C."/>
        </authorList>
    </citation>
    <scope>NUCLEOTIDE SEQUENCE</scope>
    <source>
        <tissue evidence="1">Brain</tissue>
    </source>
</reference>